<gene>
    <name evidence="1" type="ORF">EUBDOL_01564</name>
</gene>
<comment type="caution">
    <text evidence="1">The sequence shown here is derived from an EMBL/GenBank/DDBJ whole genome shotgun (WGS) entry which is preliminary data.</text>
</comment>
<dbReference type="Proteomes" id="UP000004090">
    <property type="component" value="Unassembled WGS sequence"/>
</dbReference>
<dbReference type="HOGENOM" id="CLU_2034106_0_0_9"/>
<dbReference type="GeneID" id="92793690"/>
<organism evidence="1 2">
    <name type="scientific">Amedibacillus dolichus DSM 3991</name>
    <dbReference type="NCBI Taxonomy" id="428127"/>
    <lineage>
        <taxon>Bacteria</taxon>
        <taxon>Bacillati</taxon>
        <taxon>Bacillota</taxon>
        <taxon>Erysipelotrichia</taxon>
        <taxon>Erysipelotrichales</taxon>
        <taxon>Erysipelotrichaceae</taxon>
        <taxon>Amedibacillus</taxon>
    </lineage>
</organism>
<proteinExistence type="predicted"/>
<name>A8RD18_9FIRM</name>
<reference evidence="1 2" key="2">
    <citation type="submission" date="2007-09" db="EMBL/GenBank/DDBJ databases">
        <authorList>
            <person name="Fulton L."/>
            <person name="Clifton S."/>
            <person name="Fulton B."/>
            <person name="Xu J."/>
            <person name="Minx P."/>
            <person name="Pepin K.H."/>
            <person name="Johnson M."/>
            <person name="Thiruvilangam P."/>
            <person name="Bhonagiri V."/>
            <person name="Nash W.E."/>
            <person name="Mardis E.R."/>
            <person name="Wilson R.K."/>
        </authorList>
    </citation>
    <scope>NUCLEOTIDE SEQUENCE [LARGE SCALE GENOMIC DNA]</scope>
    <source>
        <strain evidence="1 2">DSM 3991</strain>
    </source>
</reference>
<dbReference type="RefSeq" id="WP_004800089.1">
    <property type="nucleotide sequence ID" value="NZ_DS483476.1"/>
</dbReference>
<reference evidence="1 2" key="1">
    <citation type="submission" date="2007-09" db="EMBL/GenBank/DDBJ databases">
        <title>Draft genome sequence of Eubacterium dolichum (DSM 3991).</title>
        <authorList>
            <person name="Sudarsanam P."/>
            <person name="Ley R."/>
            <person name="Guruge J."/>
            <person name="Turnbaugh P.J."/>
            <person name="Mahowald M."/>
            <person name="Liep D."/>
            <person name="Gordon J."/>
        </authorList>
    </citation>
    <scope>NUCLEOTIDE SEQUENCE [LARGE SCALE GENOMIC DNA]</scope>
    <source>
        <strain evidence="1 2">DSM 3991</strain>
    </source>
</reference>
<evidence type="ECO:0000313" key="1">
    <source>
        <dbReference type="EMBL" id="EDP10965.1"/>
    </source>
</evidence>
<dbReference type="EMBL" id="ABAW02000021">
    <property type="protein sequence ID" value="EDP10965.1"/>
    <property type="molecule type" value="Genomic_DNA"/>
</dbReference>
<protein>
    <submittedName>
        <fullName evidence="1">Uncharacterized protein</fullName>
    </submittedName>
</protein>
<sequence>MNDVRGITNDFNDEERKIQVKGTPLPYTSAPPDYQFSDLDNEGIRPFKTGVLRRNRIRKNIMSIGLSWENISPKTAENILALVDEQTFSVNVYDRTQKKRVNKTMYRSADVTYREEKYVGGYVAFLSFSLIEC</sequence>
<dbReference type="STRING" id="428127.EUBDOL_01564"/>
<accession>A8RD18</accession>
<dbReference type="AlphaFoldDB" id="A8RD18"/>
<evidence type="ECO:0000313" key="2">
    <source>
        <dbReference type="Proteomes" id="UP000004090"/>
    </source>
</evidence>